<dbReference type="AlphaFoldDB" id="A0A167FEU2"/>
<dbReference type="GeneID" id="30034790"/>
<dbReference type="EMBL" id="CP014503">
    <property type="protein sequence ID" value="ANB15211.1"/>
    <property type="molecule type" value="Genomic_DNA"/>
</dbReference>
<protein>
    <submittedName>
        <fullName evidence="1">Uncharacterized protein</fullName>
    </submittedName>
</protein>
<gene>
    <name evidence="1" type="ORF">AWJ20_2835</name>
</gene>
<dbReference type="Proteomes" id="UP000189580">
    <property type="component" value="Chromosome b"/>
</dbReference>
<accession>A0A167FEU2</accession>
<dbReference type="RefSeq" id="XP_018737688.1">
    <property type="nucleotide sequence ID" value="XM_018879808.1"/>
</dbReference>
<dbReference type="KEGG" id="slb:AWJ20_2835"/>
<keyword evidence="2" id="KW-1185">Reference proteome</keyword>
<evidence type="ECO:0000313" key="2">
    <source>
        <dbReference type="Proteomes" id="UP000189580"/>
    </source>
</evidence>
<proteinExistence type="predicted"/>
<dbReference type="OrthoDB" id="4058511at2759"/>
<organism evidence="1 2">
    <name type="scientific">Sugiyamaella lignohabitans</name>
    <dbReference type="NCBI Taxonomy" id="796027"/>
    <lineage>
        <taxon>Eukaryota</taxon>
        <taxon>Fungi</taxon>
        <taxon>Dikarya</taxon>
        <taxon>Ascomycota</taxon>
        <taxon>Saccharomycotina</taxon>
        <taxon>Dipodascomycetes</taxon>
        <taxon>Dipodascales</taxon>
        <taxon>Trichomonascaceae</taxon>
        <taxon>Sugiyamaella</taxon>
    </lineage>
</organism>
<name>A0A167FEU2_9ASCO</name>
<sequence>MAVGSYCFYKVGYRGDTVFIPLWISSRKRAPYGSELIREQFIQDMLEKLHDRLSVDEEVNRLLGVAIEFPGASQGTDNQDSFDIYVRSSSAGITGVMIEPSMAKREPRMLSLPYKLSFASRPFSSRSSGFDRLLQPFLPGEADSEDANVFPGDKPSYYEAVLDGKIRVRSSCSDIRARSYYRIIDEGILQFRATRSLSHANATPRFTHAILTYQDSKGTEQTKRLW</sequence>
<reference evidence="1 2" key="1">
    <citation type="submission" date="2016-02" db="EMBL/GenBank/DDBJ databases">
        <title>Complete genome sequence and transcriptome regulation of the pentose utilising yeast Sugiyamaella lignohabitans.</title>
        <authorList>
            <person name="Bellasio M."/>
            <person name="Peymann A."/>
            <person name="Valli M."/>
            <person name="Sipitzky M."/>
            <person name="Graf A."/>
            <person name="Sauer M."/>
            <person name="Marx H."/>
            <person name="Mattanovich D."/>
        </authorList>
    </citation>
    <scope>NUCLEOTIDE SEQUENCE [LARGE SCALE GENOMIC DNA]</scope>
    <source>
        <strain evidence="1 2">CBS 10342</strain>
    </source>
</reference>
<evidence type="ECO:0000313" key="1">
    <source>
        <dbReference type="EMBL" id="ANB15211.1"/>
    </source>
</evidence>